<comment type="caution">
    <text evidence="3">The sequence shown here is derived from an EMBL/GenBank/DDBJ whole genome shotgun (WGS) entry which is preliminary data.</text>
</comment>
<feature type="signal peptide" evidence="2">
    <location>
        <begin position="1"/>
        <end position="21"/>
    </location>
</feature>
<dbReference type="PANTHER" id="PTHR21112:SF13">
    <property type="entry name" value="CHEMOSENSORY PROTEIN A 7A"/>
    <property type="match status" value="1"/>
</dbReference>
<dbReference type="Pfam" id="PF06477">
    <property type="entry name" value="DUF1091"/>
    <property type="match status" value="1"/>
</dbReference>
<reference evidence="3" key="1">
    <citation type="submission" date="2021-03" db="EMBL/GenBank/DDBJ databases">
        <title>Chromosome level genome of the anhydrobiotic midge Polypedilum vanderplanki.</title>
        <authorList>
            <person name="Yoshida Y."/>
            <person name="Kikawada T."/>
            <person name="Gusev O."/>
        </authorList>
    </citation>
    <scope>NUCLEOTIDE SEQUENCE</scope>
    <source>
        <strain evidence="3">NIAS01</strain>
        <tissue evidence="3">Whole body or cell culture</tissue>
    </source>
</reference>
<gene>
    <name evidence="3" type="ORF">PVAND_003784</name>
</gene>
<dbReference type="PANTHER" id="PTHR21112">
    <property type="entry name" value="CHEMOSENSORY PROTEIN A 29A-RELATED"/>
    <property type="match status" value="1"/>
</dbReference>
<keyword evidence="4" id="KW-1185">Reference proteome</keyword>
<evidence type="ECO:0000313" key="4">
    <source>
        <dbReference type="Proteomes" id="UP001107558"/>
    </source>
</evidence>
<proteinExistence type="predicted"/>
<organism evidence="3 4">
    <name type="scientific">Polypedilum vanderplanki</name>
    <name type="common">Sleeping chironomid midge</name>
    <dbReference type="NCBI Taxonomy" id="319348"/>
    <lineage>
        <taxon>Eukaryota</taxon>
        <taxon>Metazoa</taxon>
        <taxon>Ecdysozoa</taxon>
        <taxon>Arthropoda</taxon>
        <taxon>Hexapoda</taxon>
        <taxon>Insecta</taxon>
        <taxon>Pterygota</taxon>
        <taxon>Neoptera</taxon>
        <taxon>Endopterygota</taxon>
        <taxon>Diptera</taxon>
        <taxon>Nematocera</taxon>
        <taxon>Chironomoidea</taxon>
        <taxon>Chironomidae</taxon>
        <taxon>Chironominae</taxon>
        <taxon>Polypedilum</taxon>
        <taxon>Polypedilum</taxon>
    </lineage>
</organism>
<dbReference type="OrthoDB" id="8179976at2759"/>
<protein>
    <submittedName>
        <fullName evidence="3">Uncharacterized protein</fullName>
    </submittedName>
</protein>
<name>A0A9J6BV39_POLVA</name>
<dbReference type="Gene3D" id="2.70.220.10">
    <property type="entry name" value="Ganglioside GM2 activator"/>
    <property type="match status" value="1"/>
</dbReference>
<dbReference type="InterPro" id="IPR036846">
    <property type="entry name" value="GM2-AP_sf"/>
</dbReference>
<accession>A0A9J6BV39</accession>
<sequence length="174" mass="19774">MSLYNFSMGMFLIFACANVIAREIKIEDLASDPKLKDNDYIDFGTLRVTKVKKNYYSISGNFEIKQNLGNEKKILLEIKSKTTGSLIYKREDLLCTFLQKENLIIPGLIQKSNIPTDVMTDLCPFPSGDYWIKNYTIDESKFLTAPIGNYNTKISLLERGKVLASISSNTYLTI</sequence>
<evidence type="ECO:0000256" key="2">
    <source>
        <dbReference type="SAM" id="SignalP"/>
    </source>
</evidence>
<feature type="chain" id="PRO_5039895536" evidence="2">
    <location>
        <begin position="22"/>
        <end position="174"/>
    </location>
</feature>
<keyword evidence="1 2" id="KW-0732">Signal</keyword>
<dbReference type="Proteomes" id="UP001107558">
    <property type="component" value="Chromosome 3"/>
</dbReference>
<evidence type="ECO:0000256" key="1">
    <source>
        <dbReference type="ARBA" id="ARBA00022729"/>
    </source>
</evidence>
<dbReference type="EMBL" id="JADBJN010000003">
    <property type="protein sequence ID" value="KAG5673764.1"/>
    <property type="molecule type" value="Genomic_DNA"/>
</dbReference>
<evidence type="ECO:0000313" key="3">
    <source>
        <dbReference type="EMBL" id="KAG5673764.1"/>
    </source>
</evidence>
<dbReference type="InterPro" id="IPR010512">
    <property type="entry name" value="DUF1091"/>
</dbReference>
<dbReference type="AlphaFoldDB" id="A0A9J6BV39"/>